<reference evidence="1" key="1">
    <citation type="submission" date="2023-06" db="EMBL/GenBank/DDBJ databases">
        <title>A Treasure from Seagulls: Isolation and Description of Aciduricobacillus qingdaonensis gen. nov., sp. nov., a Rare Obligately Uric Acid-utilizing Member in the Family Bacillaceae.</title>
        <authorList>
            <person name="Liu W."/>
            <person name="Wang B."/>
        </authorList>
    </citation>
    <scope>NUCLEOTIDE SEQUENCE</scope>
    <source>
        <strain evidence="1">44XB</strain>
    </source>
</reference>
<keyword evidence="2" id="KW-1185">Reference proteome</keyword>
<organism evidence="1 2">
    <name type="scientific">Aciduricibacillus chroicocephali</name>
    <dbReference type="NCBI Taxonomy" id="3054939"/>
    <lineage>
        <taxon>Bacteria</taxon>
        <taxon>Bacillati</taxon>
        <taxon>Bacillota</taxon>
        <taxon>Bacilli</taxon>
        <taxon>Bacillales</taxon>
        <taxon>Bacillaceae</taxon>
        <taxon>Aciduricibacillus</taxon>
    </lineage>
</organism>
<name>A0ABY9KX25_9BACI</name>
<proteinExistence type="predicted"/>
<sequence>MYFAQAPVIEDVCPEKVIVCGKLTKEIVYTAVLEDGTLKQNTLIDEQAFQCVIDREDANEGDEFEVVGYDVLCEGKPKLINRGKRPAPGGSGTVDVFWRLVEKDIIKVCIRKK</sequence>
<accession>A0ABY9KX25</accession>
<evidence type="ECO:0000313" key="1">
    <source>
        <dbReference type="EMBL" id="WLV25331.1"/>
    </source>
</evidence>
<gene>
    <name evidence="1" type="ORF">QR721_03630</name>
</gene>
<protein>
    <submittedName>
        <fullName evidence="1">Uncharacterized protein</fullName>
    </submittedName>
</protein>
<dbReference type="Proteomes" id="UP001180087">
    <property type="component" value="Chromosome"/>
</dbReference>
<evidence type="ECO:0000313" key="2">
    <source>
        <dbReference type="Proteomes" id="UP001180087"/>
    </source>
</evidence>
<dbReference type="RefSeq" id="WP_348029119.1">
    <property type="nucleotide sequence ID" value="NZ_CP129113.1"/>
</dbReference>
<dbReference type="EMBL" id="CP129113">
    <property type="protein sequence ID" value="WLV25331.1"/>
    <property type="molecule type" value="Genomic_DNA"/>
</dbReference>